<evidence type="ECO:0008006" key="4">
    <source>
        <dbReference type="Google" id="ProtNLM"/>
    </source>
</evidence>
<keyword evidence="3" id="KW-1185">Reference proteome</keyword>
<keyword evidence="1" id="KW-1133">Transmembrane helix</keyword>
<evidence type="ECO:0000313" key="2">
    <source>
        <dbReference type="EMBL" id="GGH49955.1"/>
    </source>
</evidence>
<name>A0A917IIV9_9MICO</name>
<evidence type="ECO:0000256" key="1">
    <source>
        <dbReference type="SAM" id="Phobius"/>
    </source>
</evidence>
<sequence>MKNSSIWTVLGVIAAVMIAWFVIEALFRLMFWVAKLGAVAVVAVIVFFALRALFKRSDRTS</sequence>
<dbReference type="EMBL" id="BMJY01000019">
    <property type="protein sequence ID" value="GGH49955.1"/>
    <property type="molecule type" value="Genomic_DNA"/>
</dbReference>
<reference evidence="2" key="1">
    <citation type="journal article" date="2014" name="Int. J. Syst. Evol. Microbiol.">
        <title>Complete genome sequence of Corynebacterium casei LMG S-19264T (=DSM 44701T), isolated from a smear-ripened cheese.</title>
        <authorList>
            <consortium name="US DOE Joint Genome Institute (JGI-PGF)"/>
            <person name="Walter F."/>
            <person name="Albersmeier A."/>
            <person name="Kalinowski J."/>
            <person name="Ruckert C."/>
        </authorList>
    </citation>
    <scope>NUCLEOTIDE SEQUENCE</scope>
    <source>
        <strain evidence="2">CGMCC 1.15794</strain>
    </source>
</reference>
<feature type="transmembrane region" description="Helical" evidence="1">
    <location>
        <begin position="29"/>
        <end position="54"/>
    </location>
</feature>
<organism evidence="2 3">
    <name type="scientific">Microbacterium album</name>
    <dbReference type="NCBI Taxonomy" id="2053191"/>
    <lineage>
        <taxon>Bacteria</taxon>
        <taxon>Bacillati</taxon>
        <taxon>Actinomycetota</taxon>
        <taxon>Actinomycetes</taxon>
        <taxon>Micrococcales</taxon>
        <taxon>Microbacteriaceae</taxon>
        <taxon>Microbacterium</taxon>
    </lineage>
</organism>
<reference evidence="2" key="2">
    <citation type="submission" date="2020-09" db="EMBL/GenBank/DDBJ databases">
        <authorList>
            <person name="Sun Q."/>
            <person name="Zhou Y."/>
        </authorList>
    </citation>
    <scope>NUCLEOTIDE SEQUENCE</scope>
    <source>
        <strain evidence="2">CGMCC 1.15794</strain>
    </source>
</reference>
<dbReference type="RefSeq" id="WP_188757013.1">
    <property type="nucleotide sequence ID" value="NZ_BMJY01000019.1"/>
</dbReference>
<dbReference type="Proteomes" id="UP000657592">
    <property type="component" value="Unassembled WGS sequence"/>
</dbReference>
<comment type="caution">
    <text evidence="2">The sequence shown here is derived from an EMBL/GenBank/DDBJ whole genome shotgun (WGS) entry which is preliminary data.</text>
</comment>
<dbReference type="AlphaFoldDB" id="A0A917IIV9"/>
<evidence type="ECO:0000313" key="3">
    <source>
        <dbReference type="Proteomes" id="UP000657592"/>
    </source>
</evidence>
<keyword evidence="1" id="KW-0812">Transmembrane</keyword>
<feature type="transmembrane region" description="Helical" evidence="1">
    <location>
        <begin position="7"/>
        <end position="23"/>
    </location>
</feature>
<gene>
    <name evidence="2" type="ORF">GCM10010921_28360</name>
</gene>
<protein>
    <recommendedName>
        <fullName evidence="4">Flagellar biosynthesis protein FlhA</fullName>
    </recommendedName>
</protein>
<keyword evidence="1" id="KW-0472">Membrane</keyword>
<accession>A0A917IIV9</accession>
<proteinExistence type="predicted"/>